<dbReference type="InterPro" id="IPR003660">
    <property type="entry name" value="HAMP_dom"/>
</dbReference>
<keyword evidence="1" id="KW-0378">Hydrolase</keyword>
<dbReference type="Pfam" id="PF00672">
    <property type="entry name" value="HAMP"/>
    <property type="match status" value="1"/>
</dbReference>
<dbReference type="CDD" id="cd06225">
    <property type="entry name" value="HAMP"/>
    <property type="match status" value="1"/>
</dbReference>
<evidence type="ECO:0000256" key="1">
    <source>
        <dbReference type="ARBA" id="ARBA00022801"/>
    </source>
</evidence>
<keyword evidence="3" id="KW-1133">Transmembrane helix</keyword>
<dbReference type="Proteomes" id="UP000243232">
    <property type="component" value="Chromosome I"/>
</dbReference>
<evidence type="ECO:0000256" key="3">
    <source>
        <dbReference type="SAM" id="Phobius"/>
    </source>
</evidence>
<organism evidence="5 6">
    <name type="scientific">Pseudomonas pohangensis</name>
    <dbReference type="NCBI Taxonomy" id="364197"/>
    <lineage>
        <taxon>Bacteria</taxon>
        <taxon>Pseudomonadati</taxon>
        <taxon>Pseudomonadota</taxon>
        <taxon>Gammaproteobacteria</taxon>
        <taxon>Pseudomonadales</taxon>
        <taxon>Pseudomonadaceae</taxon>
        <taxon>Pseudomonas</taxon>
    </lineage>
</organism>
<evidence type="ECO:0000256" key="2">
    <source>
        <dbReference type="SAM" id="Coils"/>
    </source>
</evidence>
<dbReference type="InterPro" id="IPR001932">
    <property type="entry name" value="PPM-type_phosphatase-like_dom"/>
</dbReference>
<dbReference type="OrthoDB" id="9764808at2"/>
<sequence>MASKRFKSPLHWRITLSFAVLTVMLGAGLSAYYLVRTSDMLITATDGVFDRVAAELTLNFQLSYQPVHEMVSLLSRSEIVEATDLDSRLALLPMVAAGLEALPEAVSFQVGYGNGDYFIVRSHAPATLQALFDAPAGTRWVVENIDRANRSGEVPYRRYFLDGNFHLIARADLGLSVYDPRERPWYAQAKASTQTIATPPYAFFFLHKPGLTVARQSANGQAVAAADIPLEVLSRVLLDVISTPGAESLLYLPDGTLMADAQPQRLLVRQPDGELRVARVEDLNRRAIPPEQGPNAVTSQWIHRTRTLDLAPGLQPVLTVAVPREELLGDAYSRWWQALLVAVLVILLSLPATWWVARSVTAPLRKLREAVAELGSGNLDVDLPVLQRTDEVGELNKSFRQMQLSLKEHIADLQKATAARQHLESELSIARDIQMSMLPGGGALQMDEGEWQVAARLIPARAVGGDLFELIGSQQNRLVVVGDVSDKGVPAALFMARVVTLIKYLHHQATPLEQLLLELNQQLCEDNDSCMFVTLICGTLDLRSGEFCYVSAGHNPPILSSTGASKFVDCCNGPPLGLHETASFPLNRLLLPAQSMLTLYTDGITEAFNTDRLEFGNQRLLAVLQEMPPSAAAALDGVLAAVDGFVHGAEQSDDITLMMLKRS</sequence>
<evidence type="ECO:0000313" key="5">
    <source>
        <dbReference type="EMBL" id="SDT99683.1"/>
    </source>
</evidence>
<reference evidence="6" key="1">
    <citation type="submission" date="2016-10" db="EMBL/GenBank/DDBJ databases">
        <authorList>
            <person name="Varghese N."/>
            <person name="Submissions S."/>
        </authorList>
    </citation>
    <scope>NUCLEOTIDE SEQUENCE [LARGE SCALE GENOMIC DNA]</scope>
    <source>
        <strain evidence="6">DSM 17875</strain>
    </source>
</reference>
<feature type="coiled-coil region" evidence="2">
    <location>
        <begin position="406"/>
        <end position="433"/>
    </location>
</feature>
<proteinExistence type="predicted"/>
<evidence type="ECO:0000313" key="6">
    <source>
        <dbReference type="Proteomes" id="UP000243232"/>
    </source>
</evidence>
<dbReference type="InterPro" id="IPR052016">
    <property type="entry name" value="Bact_Sigma-Reg"/>
</dbReference>
<dbReference type="SMART" id="SM00304">
    <property type="entry name" value="HAMP"/>
    <property type="match status" value="1"/>
</dbReference>
<protein>
    <submittedName>
        <fullName evidence="5">HAMP domain-containing protein</fullName>
    </submittedName>
</protein>
<dbReference type="SUPFAM" id="SSF158472">
    <property type="entry name" value="HAMP domain-like"/>
    <property type="match status" value="1"/>
</dbReference>
<dbReference type="GO" id="GO:0016791">
    <property type="term" value="F:phosphatase activity"/>
    <property type="evidence" value="ECO:0007669"/>
    <property type="project" value="TreeGrafter"/>
</dbReference>
<name>A0A1H2EXI4_9PSED</name>
<feature type="domain" description="HAMP" evidence="4">
    <location>
        <begin position="358"/>
        <end position="411"/>
    </location>
</feature>
<dbReference type="InterPro" id="IPR036457">
    <property type="entry name" value="PPM-type-like_dom_sf"/>
</dbReference>
<dbReference type="Gene3D" id="6.10.340.10">
    <property type="match status" value="1"/>
</dbReference>
<dbReference type="GO" id="GO:0007165">
    <property type="term" value="P:signal transduction"/>
    <property type="evidence" value="ECO:0007669"/>
    <property type="project" value="InterPro"/>
</dbReference>
<evidence type="ECO:0000259" key="4">
    <source>
        <dbReference type="PROSITE" id="PS50885"/>
    </source>
</evidence>
<dbReference type="Gene3D" id="3.60.40.10">
    <property type="entry name" value="PPM-type phosphatase domain"/>
    <property type="match status" value="1"/>
</dbReference>
<accession>A0A1H2EXI4</accession>
<dbReference type="Gene3D" id="3.30.450.20">
    <property type="entry name" value="PAS domain"/>
    <property type="match status" value="2"/>
</dbReference>
<feature type="transmembrane region" description="Helical" evidence="3">
    <location>
        <begin position="335"/>
        <end position="357"/>
    </location>
</feature>
<dbReference type="STRING" id="364197.SAMN05216296_1148"/>
<dbReference type="SMART" id="SM00331">
    <property type="entry name" value="PP2C_SIG"/>
    <property type="match status" value="1"/>
</dbReference>
<dbReference type="GO" id="GO:0016020">
    <property type="term" value="C:membrane"/>
    <property type="evidence" value="ECO:0007669"/>
    <property type="project" value="InterPro"/>
</dbReference>
<keyword evidence="3" id="KW-0812">Transmembrane</keyword>
<dbReference type="PANTHER" id="PTHR43156:SF2">
    <property type="entry name" value="STAGE II SPORULATION PROTEIN E"/>
    <property type="match status" value="1"/>
</dbReference>
<keyword evidence="3" id="KW-0472">Membrane</keyword>
<dbReference type="PANTHER" id="PTHR43156">
    <property type="entry name" value="STAGE II SPORULATION PROTEIN E-RELATED"/>
    <property type="match status" value="1"/>
</dbReference>
<gene>
    <name evidence="5" type="ORF">SAMN05216296_1148</name>
</gene>
<keyword evidence="6" id="KW-1185">Reference proteome</keyword>
<dbReference type="AlphaFoldDB" id="A0A1H2EXI4"/>
<feature type="transmembrane region" description="Helical" evidence="3">
    <location>
        <begin position="12"/>
        <end position="35"/>
    </location>
</feature>
<dbReference type="EMBL" id="LT629785">
    <property type="protein sequence ID" value="SDT99683.1"/>
    <property type="molecule type" value="Genomic_DNA"/>
</dbReference>
<keyword evidence="2" id="KW-0175">Coiled coil</keyword>
<dbReference type="RefSeq" id="WP_090193507.1">
    <property type="nucleotide sequence ID" value="NZ_LT629785.1"/>
</dbReference>
<dbReference type="PROSITE" id="PS50885">
    <property type="entry name" value="HAMP"/>
    <property type="match status" value="1"/>
</dbReference>
<dbReference type="Pfam" id="PF07228">
    <property type="entry name" value="SpoIIE"/>
    <property type="match status" value="1"/>
</dbReference>